<accession>A0A1D1VZE8</accession>
<dbReference type="AlphaFoldDB" id="A0A1D1VZE8"/>
<evidence type="ECO:0000313" key="1">
    <source>
        <dbReference type="EMBL" id="GAV03989.1"/>
    </source>
</evidence>
<protein>
    <submittedName>
        <fullName evidence="1">Uncharacterized protein</fullName>
    </submittedName>
</protein>
<proteinExistence type="predicted"/>
<keyword evidence="2" id="KW-1185">Reference proteome</keyword>
<sequence length="76" mass="8119">MAPTTCSSSITPFSVSAVVDINNTSVLAAAGHCIATYTSHSRALEFQIRIDTSKHRLTASEHTAVYGSSWSNGRTF</sequence>
<organism evidence="1 2">
    <name type="scientific">Ramazzottius varieornatus</name>
    <name type="common">Water bear</name>
    <name type="synonym">Tardigrade</name>
    <dbReference type="NCBI Taxonomy" id="947166"/>
    <lineage>
        <taxon>Eukaryota</taxon>
        <taxon>Metazoa</taxon>
        <taxon>Ecdysozoa</taxon>
        <taxon>Tardigrada</taxon>
        <taxon>Eutardigrada</taxon>
        <taxon>Parachela</taxon>
        <taxon>Hypsibioidea</taxon>
        <taxon>Ramazzottiidae</taxon>
        <taxon>Ramazzottius</taxon>
    </lineage>
</organism>
<dbReference type="EMBL" id="BDGG01000010">
    <property type="protein sequence ID" value="GAV03989.1"/>
    <property type="molecule type" value="Genomic_DNA"/>
</dbReference>
<evidence type="ECO:0000313" key="2">
    <source>
        <dbReference type="Proteomes" id="UP000186922"/>
    </source>
</evidence>
<name>A0A1D1VZE8_RAMVA</name>
<dbReference type="Proteomes" id="UP000186922">
    <property type="component" value="Unassembled WGS sequence"/>
</dbReference>
<comment type="caution">
    <text evidence="1">The sequence shown here is derived from an EMBL/GenBank/DDBJ whole genome shotgun (WGS) entry which is preliminary data.</text>
</comment>
<reference evidence="1 2" key="1">
    <citation type="journal article" date="2016" name="Nat. Commun.">
        <title>Extremotolerant tardigrade genome and improved radiotolerance of human cultured cells by tardigrade-unique protein.</title>
        <authorList>
            <person name="Hashimoto T."/>
            <person name="Horikawa D.D."/>
            <person name="Saito Y."/>
            <person name="Kuwahara H."/>
            <person name="Kozuka-Hata H."/>
            <person name="Shin-I T."/>
            <person name="Minakuchi Y."/>
            <person name="Ohishi K."/>
            <person name="Motoyama A."/>
            <person name="Aizu T."/>
            <person name="Enomoto A."/>
            <person name="Kondo K."/>
            <person name="Tanaka S."/>
            <person name="Hara Y."/>
            <person name="Koshikawa S."/>
            <person name="Sagara H."/>
            <person name="Miura T."/>
            <person name="Yokobori S."/>
            <person name="Miyagawa K."/>
            <person name="Suzuki Y."/>
            <person name="Kubo T."/>
            <person name="Oyama M."/>
            <person name="Kohara Y."/>
            <person name="Fujiyama A."/>
            <person name="Arakawa K."/>
            <person name="Katayama T."/>
            <person name="Toyoda A."/>
            <person name="Kunieda T."/>
        </authorList>
    </citation>
    <scope>NUCLEOTIDE SEQUENCE [LARGE SCALE GENOMIC DNA]</scope>
    <source>
        <strain evidence="1 2">YOKOZUNA-1</strain>
    </source>
</reference>
<gene>
    <name evidence="1" type="primary">RvY_14338-1</name>
    <name evidence="1" type="synonym">RvY_14338.1</name>
    <name evidence="1" type="ORF">RvY_14338</name>
</gene>